<sequence>RGIEHLGCIAGEDDWDGRFSPDHFLWFIVFIA</sequence>
<accession>F3FY96</accession>
<name>F3FY96_PSESX</name>
<dbReference type="EMBL" id="AEAH01003338">
    <property type="protein sequence ID" value="EGH35188.1"/>
    <property type="molecule type" value="Genomic_DNA"/>
</dbReference>
<dbReference type="AlphaFoldDB" id="F3FY96"/>
<feature type="non-terminal residue" evidence="1">
    <location>
        <position position="1"/>
    </location>
</feature>
<evidence type="ECO:0000313" key="2">
    <source>
        <dbReference type="Proteomes" id="UP000004471"/>
    </source>
</evidence>
<proteinExistence type="predicted"/>
<evidence type="ECO:0000313" key="1">
    <source>
        <dbReference type="EMBL" id="EGH35188.1"/>
    </source>
</evidence>
<dbReference type="Proteomes" id="UP000004471">
    <property type="component" value="Unassembled WGS sequence"/>
</dbReference>
<gene>
    <name evidence="1" type="ORF">PSYJA_41812</name>
</gene>
<protein>
    <submittedName>
        <fullName evidence="1">Uncharacterized protein</fullName>
    </submittedName>
</protein>
<organism evidence="1 2">
    <name type="scientific">Pseudomonas syringae pv. japonica str. M301072</name>
    <dbReference type="NCBI Taxonomy" id="629262"/>
    <lineage>
        <taxon>Bacteria</taxon>
        <taxon>Pseudomonadati</taxon>
        <taxon>Pseudomonadota</taxon>
        <taxon>Gammaproteobacteria</taxon>
        <taxon>Pseudomonadales</taxon>
        <taxon>Pseudomonadaceae</taxon>
        <taxon>Pseudomonas</taxon>
        <taxon>Pseudomonas syringae</taxon>
    </lineage>
</organism>
<comment type="caution">
    <text evidence="1">The sequence shown here is derived from an EMBL/GenBank/DDBJ whole genome shotgun (WGS) entry which is preliminary data.</text>
</comment>
<reference evidence="1 2" key="1">
    <citation type="journal article" date="2011" name="PLoS Pathog.">
        <title>Dynamic evolution of pathogenicity revealed by sequencing and comparative genomics of 19 Pseudomonas syringae isolates.</title>
        <authorList>
            <person name="Baltrus D.A."/>
            <person name="Nishimura M.T."/>
            <person name="Romanchuk A."/>
            <person name="Chang J.H."/>
            <person name="Mukhtar M.S."/>
            <person name="Cherkis K."/>
            <person name="Roach J."/>
            <person name="Grant S.R."/>
            <person name="Jones C.D."/>
            <person name="Dangl J.L."/>
        </authorList>
    </citation>
    <scope>NUCLEOTIDE SEQUENCE [LARGE SCALE GENOMIC DNA]</scope>
    <source>
        <strain evidence="2">M301072PT</strain>
    </source>
</reference>
<dbReference type="HOGENOM" id="CLU_3386484_0_0_6"/>